<evidence type="ECO:0000313" key="9">
    <source>
        <dbReference type="Proteomes" id="UP000516421"/>
    </source>
</evidence>
<dbReference type="PANTHER" id="PTHR36174:SF1">
    <property type="entry name" value="LIPID II:GLYCINE GLYCYLTRANSFERASE"/>
    <property type="match status" value="1"/>
</dbReference>
<dbReference type="Pfam" id="PF13480">
    <property type="entry name" value="Acetyltransf_6"/>
    <property type="match status" value="1"/>
</dbReference>
<organism evidence="8 9">
    <name type="scientific">Rothia amarae</name>
    <dbReference type="NCBI Taxonomy" id="169480"/>
    <lineage>
        <taxon>Bacteria</taxon>
        <taxon>Bacillati</taxon>
        <taxon>Actinomycetota</taxon>
        <taxon>Actinomycetes</taxon>
        <taxon>Micrococcales</taxon>
        <taxon>Micrococcaceae</taxon>
        <taxon>Rothia</taxon>
    </lineage>
</organism>
<dbReference type="PROSITE" id="PS51191">
    <property type="entry name" value="FEMABX"/>
    <property type="match status" value="1"/>
</dbReference>
<dbReference type="RefSeq" id="WP_145175537.1">
    <property type="nucleotide sequence ID" value="NZ_CP061538.1"/>
</dbReference>
<dbReference type="InterPro" id="IPR038740">
    <property type="entry name" value="BioF2-like_GNAT_dom"/>
</dbReference>
<gene>
    <name evidence="8" type="ORF">IDM48_08880</name>
</gene>
<evidence type="ECO:0000313" key="8">
    <source>
        <dbReference type="EMBL" id="QNV39484.1"/>
    </source>
</evidence>
<dbReference type="EMBL" id="CP061538">
    <property type="protein sequence ID" value="QNV39484.1"/>
    <property type="molecule type" value="Genomic_DNA"/>
</dbReference>
<dbReference type="GO" id="GO:0016755">
    <property type="term" value="F:aminoacyltransferase activity"/>
    <property type="evidence" value="ECO:0007669"/>
    <property type="project" value="InterPro"/>
</dbReference>
<keyword evidence="3" id="KW-0133">Cell shape</keyword>
<dbReference type="GO" id="GO:0071555">
    <property type="term" value="P:cell wall organization"/>
    <property type="evidence" value="ECO:0007669"/>
    <property type="project" value="UniProtKB-KW"/>
</dbReference>
<dbReference type="Proteomes" id="UP000516421">
    <property type="component" value="Chromosome"/>
</dbReference>
<evidence type="ECO:0000256" key="3">
    <source>
        <dbReference type="ARBA" id="ARBA00022960"/>
    </source>
</evidence>
<proteinExistence type="inferred from homology"/>
<evidence type="ECO:0000259" key="7">
    <source>
        <dbReference type="Pfam" id="PF13480"/>
    </source>
</evidence>
<dbReference type="InterPro" id="IPR050644">
    <property type="entry name" value="PG_Glycine_Bridge_Synth"/>
</dbReference>
<dbReference type="InterPro" id="IPR016181">
    <property type="entry name" value="Acyl_CoA_acyltransferase"/>
</dbReference>
<accession>A0A7H2BII8</accession>
<evidence type="ECO:0000256" key="6">
    <source>
        <dbReference type="ARBA" id="ARBA00023316"/>
    </source>
</evidence>
<dbReference type="GO" id="GO:0009252">
    <property type="term" value="P:peptidoglycan biosynthetic process"/>
    <property type="evidence" value="ECO:0007669"/>
    <property type="project" value="UniProtKB-KW"/>
</dbReference>
<dbReference type="Gene3D" id="3.40.630.30">
    <property type="match status" value="1"/>
</dbReference>
<dbReference type="KEGG" id="rama:IDM48_08880"/>
<keyword evidence="4" id="KW-0573">Peptidoglycan synthesis</keyword>
<sequence>MSNILQSEVWAKFQESNGHRVFRGEGDGWRYIATLEGGKTGRYLYAPYGPEANSAAAFDEAIADLKRVAAENKCWFIRVEPTDSSIWGEGSGEEFLKNRGFKLSPRQIQPGHTQVIDLEQSEEEILKAMRPTNRNLHRNIHKKGVTFEVSHNPEDIDILTKYLEQTAQRNDFNRQQDDYLKQVARVLMPEDAARLIIIRSENGEAIGSTFVYDSDDTRTYAHASYSFEHRKLSANNPLVTTMIFDAKKKGLKYVDLFGIAPNDDPDHEWAGFTKFKKSFGGRSVAYPGTWDLPVSTNGYRAYEGIRAARESLGKAQKTARQQVIPQAKKLAGKAKNTAASVVSTAKARLKK</sequence>
<evidence type="ECO:0000256" key="4">
    <source>
        <dbReference type="ARBA" id="ARBA00022984"/>
    </source>
</evidence>
<dbReference type="GO" id="GO:0008360">
    <property type="term" value="P:regulation of cell shape"/>
    <property type="evidence" value="ECO:0007669"/>
    <property type="project" value="UniProtKB-KW"/>
</dbReference>
<protein>
    <submittedName>
        <fullName evidence="8">Peptidoglycan bridge formation glycyltransferase FemA/FemB family protein</fullName>
    </submittedName>
</protein>
<evidence type="ECO:0000256" key="2">
    <source>
        <dbReference type="ARBA" id="ARBA00022679"/>
    </source>
</evidence>
<keyword evidence="6" id="KW-0961">Cell wall biogenesis/degradation</keyword>
<feature type="domain" description="BioF2-like acetyltransferase" evidence="7">
    <location>
        <begin position="133"/>
        <end position="258"/>
    </location>
</feature>
<evidence type="ECO:0000256" key="1">
    <source>
        <dbReference type="ARBA" id="ARBA00009943"/>
    </source>
</evidence>
<keyword evidence="2 8" id="KW-0808">Transferase</keyword>
<evidence type="ECO:0000256" key="5">
    <source>
        <dbReference type="ARBA" id="ARBA00023315"/>
    </source>
</evidence>
<dbReference type="SUPFAM" id="SSF55729">
    <property type="entry name" value="Acyl-CoA N-acyltransferases (Nat)"/>
    <property type="match status" value="2"/>
</dbReference>
<name>A0A7H2BII8_9MICC</name>
<reference evidence="8 9" key="1">
    <citation type="submission" date="2020-09" db="EMBL/GenBank/DDBJ databases">
        <title>Investigation of environmental microbe.</title>
        <authorList>
            <person name="Ou Y."/>
            <person name="Kang Q."/>
        </authorList>
    </citation>
    <scope>NUCLEOTIDE SEQUENCE [LARGE SCALE GENOMIC DNA]</scope>
    <source>
        <strain evidence="8 9">KJZ-9</strain>
    </source>
</reference>
<comment type="similarity">
    <text evidence="1">Belongs to the FemABX family.</text>
</comment>
<keyword evidence="5" id="KW-0012">Acyltransferase</keyword>
<dbReference type="PANTHER" id="PTHR36174">
    <property type="entry name" value="LIPID II:GLYCINE GLYCYLTRANSFERASE"/>
    <property type="match status" value="1"/>
</dbReference>
<dbReference type="AlphaFoldDB" id="A0A7H2BII8"/>
<dbReference type="InterPro" id="IPR003447">
    <property type="entry name" value="FEMABX"/>
</dbReference>
<keyword evidence="9" id="KW-1185">Reference proteome</keyword>